<comment type="caution">
    <text evidence="2">The sequence shown here is derived from an EMBL/GenBank/DDBJ whole genome shotgun (WGS) entry which is preliminary data.</text>
</comment>
<dbReference type="Pfam" id="PF14493">
    <property type="entry name" value="HTH_40"/>
    <property type="match status" value="1"/>
</dbReference>
<evidence type="ECO:0000313" key="3">
    <source>
        <dbReference type="Proteomes" id="UP001065593"/>
    </source>
</evidence>
<evidence type="ECO:0000313" key="2">
    <source>
        <dbReference type="EMBL" id="GLC87095.1"/>
    </source>
</evidence>
<organism evidence="2 3">
    <name type="scientific">Lysinibacillus piscis</name>
    <dbReference type="NCBI Taxonomy" id="2518931"/>
    <lineage>
        <taxon>Bacteria</taxon>
        <taxon>Bacillati</taxon>
        <taxon>Bacillota</taxon>
        <taxon>Bacilli</taxon>
        <taxon>Bacillales</taxon>
        <taxon>Bacillaceae</taxon>
        <taxon>Lysinibacillus</taxon>
    </lineage>
</organism>
<keyword evidence="3" id="KW-1185">Reference proteome</keyword>
<dbReference type="RefSeq" id="WP_264986831.1">
    <property type="nucleotide sequence ID" value="NZ_BRZA01000001.1"/>
</dbReference>
<accession>A0ABQ5NFN8</accession>
<keyword evidence="2" id="KW-0547">Nucleotide-binding</keyword>
<keyword evidence="2" id="KW-0378">Hydrolase</keyword>
<gene>
    <name evidence="2" type="ORF">LYSBPC_02220</name>
</gene>
<evidence type="ECO:0000259" key="1">
    <source>
        <dbReference type="Pfam" id="PF14493"/>
    </source>
</evidence>
<reference evidence="2" key="1">
    <citation type="submission" date="2022-08" db="EMBL/GenBank/DDBJ databases">
        <title>Draft genome sequence of Lysinibacillus sp. strain KH24.</title>
        <authorList>
            <person name="Kanbe H."/>
            <person name="Itoh H."/>
        </authorList>
    </citation>
    <scope>NUCLEOTIDE SEQUENCE</scope>
    <source>
        <strain evidence="2">KH24</strain>
    </source>
</reference>
<dbReference type="Proteomes" id="UP001065593">
    <property type="component" value="Unassembled WGS sequence"/>
</dbReference>
<dbReference type="GO" id="GO:0004386">
    <property type="term" value="F:helicase activity"/>
    <property type="evidence" value="ECO:0007669"/>
    <property type="project" value="UniProtKB-KW"/>
</dbReference>
<keyword evidence="2" id="KW-0067">ATP-binding</keyword>
<sequence length="339" mass="39521">MFHQILLQIFQKLNHERTISAAYHILRGKRSGQTIQDIGLFQLHPYFGLLPKLPREVFDETVALFQQYSWLEVQASGHYSCTKVGLQRAAQTPEFLLAGWYYRGNEHLFFGRLSLIIQSLSYHQTNTRSFTPISKDIHIQAWVRQFLLEHHYQQGHLQKQLWAECEQALKELPVCEENKQLMVYRLSGHQLPGWTWQQLAMERKETVLDCQLAFIELLHVWLNSIHGYPLLQQIAEGVRVQALLTDSAQQTAFLYEQGYSIDQIAQIRKLKQSTIEDHIVEMAMYEPNFSIGSFVTYGEAAKVWQASKQYQTKKLKILYEVIGDMSYFQLKLVLAKGEV</sequence>
<proteinExistence type="predicted"/>
<feature type="domain" description="Helicase Helix-turn-helix" evidence="1">
    <location>
        <begin position="247"/>
        <end position="334"/>
    </location>
</feature>
<dbReference type="InterPro" id="IPR029491">
    <property type="entry name" value="Helicase_HTH"/>
</dbReference>
<dbReference type="EMBL" id="BRZA01000001">
    <property type="protein sequence ID" value="GLC87095.1"/>
    <property type="molecule type" value="Genomic_DNA"/>
</dbReference>
<keyword evidence="2" id="KW-0347">Helicase</keyword>
<name>A0ABQ5NFN8_9BACI</name>
<protein>
    <submittedName>
        <fullName evidence="2">ATP-dependent DNA helicase RecQ</fullName>
    </submittedName>
</protein>
<dbReference type="InterPro" id="IPR008308">
    <property type="entry name" value="YpbB-like"/>
</dbReference>
<dbReference type="PIRSF" id="PIRSF021350">
    <property type="entry name" value="UCP021350"/>
    <property type="match status" value="1"/>
</dbReference>